<organism evidence="7 8">
    <name type="scientific">Formimonas warabiya</name>
    <dbReference type="NCBI Taxonomy" id="1761012"/>
    <lineage>
        <taxon>Bacteria</taxon>
        <taxon>Bacillati</taxon>
        <taxon>Bacillota</taxon>
        <taxon>Clostridia</taxon>
        <taxon>Eubacteriales</taxon>
        <taxon>Peptococcaceae</taxon>
        <taxon>Candidatus Formimonas</taxon>
    </lineage>
</organism>
<evidence type="ECO:0000256" key="5">
    <source>
        <dbReference type="ARBA" id="ARBA00023014"/>
    </source>
</evidence>
<keyword evidence="3" id="KW-0479">Metal-binding</keyword>
<evidence type="ECO:0000313" key="8">
    <source>
        <dbReference type="Proteomes" id="UP000323521"/>
    </source>
</evidence>
<feature type="domain" description="Radical SAM core" evidence="6">
    <location>
        <begin position="1"/>
        <end position="222"/>
    </location>
</feature>
<dbReference type="InterPro" id="IPR013785">
    <property type="entry name" value="Aldolase_TIM"/>
</dbReference>
<dbReference type="KEGG" id="fwa:DCMF_28575"/>
<evidence type="ECO:0000313" key="7">
    <source>
        <dbReference type="EMBL" id="ATW28186.1"/>
    </source>
</evidence>
<evidence type="ECO:0000259" key="6">
    <source>
        <dbReference type="PROSITE" id="PS51918"/>
    </source>
</evidence>
<comment type="cofactor">
    <cofactor evidence="1">
        <name>[4Fe-4S] cluster</name>
        <dbReference type="ChEBI" id="CHEBI:49883"/>
    </cofactor>
</comment>
<dbReference type="Pfam" id="PF04055">
    <property type="entry name" value="Radical_SAM"/>
    <property type="match status" value="1"/>
</dbReference>
<dbReference type="PANTHER" id="PTHR43273">
    <property type="entry name" value="ANAEROBIC SULFATASE-MATURATING ENZYME HOMOLOG ASLB-RELATED"/>
    <property type="match status" value="1"/>
</dbReference>
<dbReference type="EMBL" id="CP017634">
    <property type="protein sequence ID" value="ATW28186.1"/>
    <property type="molecule type" value="Genomic_DNA"/>
</dbReference>
<protein>
    <submittedName>
        <fullName evidence="7">Radical SAM/SPASM domain-containing protein</fullName>
    </submittedName>
</protein>
<keyword evidence="5" id="KW-0411">Iron-sulfur</keyword>
<dbReference type="InterPro" id="IPR007197">
    <property type="entry name" value="rSAM"/>
</dbReference>
<dbReference type="SFLD" id="SFLDG01067">
    <property type="entry name" value="SPASM/twitch_domain_containing"/>
    <property type="match status" value="1"/>
</dbReference>
<reference evidence="7 8" key="1">
    <citation type="submission" date="2016-10" db="EMBL/GenBank/DDBJ databases">
        <title>Complete Genome Sequence of Peptococcaceae strain DCMF.</title>
        <authorList>
            <person name="Edwards R.J."/>
            <person name="Holland S.I."/>
            <person name="Deshpande N.P."/>
            <person name="Wong Y.K."/>
            <person name="Ertan H."/>
            <person name="Manefield M."/>
            <person name="Russell T.L."/>
            <person name="Lee M.J."/>
        </authorList>
    </citation>
    <scope>NUCLEOTIDE SEQUENCE [LARGE SCALE GENOMIC DNA]</scope>
    <source>
        <strain evidence="7 8">DCMF</strain>
    </source>
</reference>
<sequence length="376" mass="43385">MHYTLHLTNQCNMACTYCYVNKDQVISMERETAVKAVNMAAEAKNSTGIIFFGGEPLMQKNLIYETVEYCTWLEKKHRGRFHYKVTTNGLLLDEAFMEFSLQEHIFIAFSHDGIREAHDKHRVDNKGKGTFEKLAGKIELLLSKRPYAPVLMVVSPDTVEFYAESVQYLYQSGFRYLICSLNYAAAWTDRDLKKLKIQYEKLAAFYLDRTRAENKFYLSPFEVKISSHINGKTYIRERCELGKKQISVGPDGTLFPCVQFVGEKEFAMGHVDTGINEKRREALYGFNEAEKEDCSRCAIKSRCNHHCGCLNKQATGSMEKVSPVLCAHERILVPIADRLAEKLYQKRNPLFIQKHYNDMYPLLSLIEDQKTTHKSN</sequence>
<evidence type="ECO:0000256" key="4">
    <source>
        <dbReference type="ARBA" id="ARBA00023004"/>
    </source>
</evidence>
<dbReference type="Proteomes" id="UP000323521">
    <property type="component" value="Chromosome"/>
</dbReference>
<dbReference type="SUPFAM" id="SSF102114">
    <property type="entry name" value="Radical SAM enzymes"/>
    <property type="match status" value="1"/>
</dbReference>
<dbReference type="NCBIfam" id="TIGR04085">
    <property type="entry name" value="rSAM_more_4Fe4S"/>
    <property type="match status" value="1"/>
</dbReference>
<dbReference type="SFLD" id="SFLDS00029">
    <property type="entry name" value="Radical_SAM"/>
    <property type="match status" value="1"/>
</dbReference>
<keyword evidence="8" id="KW-1185">Reference proteome</keyword>
<dbReference type="InterPro" id="IPR023867">
    <property type="entry name" value="Sulphatase_maturase_rSAM"/>
</dbReference>
<evidence type="ECO:0000256" key="2">
    <source>
        <dbReference type="ARBA" id="ARBA00022691"/>
    </source>
</evidence>
<dbReference type="InterPro" id="IPR023885">
    <property type="entry name" value="4Fe4S-binding_SPASM_dom"/>
</dbReference>
<name>A0A3G1L071_FORW1</name>
<dbReference type="AlphaFoldDB" id="A0A3G1L071"/>
<dbReference type="PANTHER" id="PTHR43273:SF8">
    <property type="entry name" value="RADICAL SAM DOMAIN PROTEIN"/>
    <property type="match status" value="1"/>
</dbReference>
<dbReference type="Gene3D" id="3.20.20.70">
    <property type="entry name" value="Aldolase class I"/>
    <property type="match status" value="1"/>
</dbReference>
<dbReference type="OrthoDB" id="9808591at2"/>
<gene>
    <name evidence="7" type="ORF">DCMF_28575</name>
</gene>
<dbReference type="CDD" id="cd01335">
    <property type="entry name" value="Radical_SAM"/>
    <property type="match status" value="1"/>
</dbReference>
<dbReference type="GO" id="GO:0016491">
    <property type="term" value="F:oxidoreductase activity"/>
    <property type="evidence" value="ECO:0007669"/>
    <property type="project" value="InterPro"/>
</dbReference>
<keyword evidence="4" id="KW-0408">Iron</keyword>
<evidence type="ECO:0000256" key="3">
    <source>
        <dbReference type="ARBA" id="ARBA00022723"/>
    </source>
</evidence>
<dbReference type="GO" id="GO:0051536">
    <property type="term" value="F:iron-sulfur cluster binding"/>
    <property type="evidence" value="ECO:0007669"/>
    <property type="project" value="UniProtKB-KW"/>
</dbReference>
<evidence type="ECO:0000256" key="1">
    <source>
        <dbReference type="ARBA" id="ARBA00001966"/>
    </source>
</evidence>
<dbReference type="PROSITE" id="PS51918">
    <property type="entry name" value="RADICAL_SAM"/>
    <property type="match status" value="1"/>
</dbReference>
<proteinExistence type="predicted"/>
<dbReference type="InterPro" id="IPR058240">
    <property type="entry name" value="rSAM_sf"/>
</dbReference>
<keyword evidence="2" id="KW-0949">S-adenosyl-L-methionine</keyword>
<dbReference type="SFLD" id="SFLDG01386">
    <property type="entry name" value="main_SPASM_domain-containing"/>
    <property type="match status" value="1"/>
</dbReference>
<dbReference type="SFLD" id="SFLDG01384">
    <property type="entry name" value="thioether_bond_formation_requi"/>
    <property type="match status" value="1"/>
</dbReference>
<dbReference type="GO" id="GO:0046872">
    <property type="term" value="F:metal ion binding"/>
    <property type="evidence" value="ECO:0007669"/>
    <property type="project" value="UniProtKB-KW"/>
</dbReference>
<accession>A0A3G1L071</accession>